<organism evidence="2 3">
    <name type="scientific">Winogradskya humida</name>
    <dbReference type="NCBI Taxonomy" id="113566"/>
    <lineage>
        <taxon>Bacteria</taxon>
        <taxon>Bacillati</taxon>
        <taxon>Actinomycetota</taxon>
        <taxon>Actinomycetes</taxon>
        <taxon>Micromonosporales</taxon>
        <taxon>Micromonosporaceae</taxon>
        <taxon>Winogradskya</taxon>
    </lineage>
</organism>
<feature type="compositionally biased region" description="Pro residues" evidence="1">
    <location>
        <begin position="179"/>
        <end position="189"/>
    </location>
</feature>
<feature type="region of interest" description="Disordered" evidence="1">
    <location>
        <begin position="110"/>
        <end position="135"/>
    </location>
</feature>
<accession>A0ABQ3ZKB2</accession>
<feature type="region of interest" description="Disordered" evidence="1">
    <location>
        <begin position="167"/>
        <end position="189"/>
    </location>
</feature>
<keyword evidence="3" id="KW-1185">Reference proteome</keyword>
<protein>
    <submittedName>
        <fullName evidence="2">Uncharacterized protein</fullName>
    </submittedName>
</protein>
<evidence type="ECO:0000256" key="1">
    <source>
        <dbReference type="SAM" id="MobiDB-lite"/>
    </source>
</evidence>
<proteinExistence type="predicted"/>
<evidence type="ECO:0000313" key="2">
    <source>
        <dbReference type="EMBL" id="GIE18938.1"/>
    </source>
</evidence>
<sequence>MLRGRVDAGEPLAVIELAGLLDLDGRGEEALQLLLVEAGKGNFGALKISARMIADRGEESWALSLIAGDTHHPAAVKDEIRVDIYDRVGNIAALRRMAEAGDRRAAVRLRTRTQNQPAPSSDPLRSEVANAFRDPERAREAAGRFGIEGRDIDSATVAFDHVLNLLGPPPEGAASRLPTSPPRVPAGAQ</sequence>
<evidence type="ECO:0000313" key="3">
    <source>
        <dbReference type="Proteomes" id="UP000603200"/>
    </source>
</evidence>
<gene>
    <name evidence="2" type="ORF">Ahu01nite_020400</name>
</gene>
<name>A0ABQ3ZKB2_9ACTN</name>
<reference evidence="2 3" key="1">
    <citation type="submission" date="2021-01" db="EMBL/GenBank/DDBJ databases">
        <title>Whole genome shotgun sequence of Actinoplanes humidus NBRC 14915.</title>
        <authorList>
            <person name="Komaki H."/>
            <person name="Tamura T."/>
        </authorList>
    </citation>
    <scope>NUCLEOTIDE SEQUENCE [LARGE SCALE GENOMIC DNA]</scope>
    <source>
        <strain evidence="2 3">NBRC 14915</strain>
    </source>
</reference>
<dbReference type="Proteomes" id="UP000603200">
    <property type="component" value="Unassembled WGS sequence"/>
</dbReference>
<comment type="caution">
    <text evidence="2">The sequence shown here is derived from an EMBL/GenBank/DDBJ whole genome shotgun (WGS) entry which is preliminary data.</text>
</comment>
<dbReference type="EMBL" id="BOMN01000023">
    <property type="protein sequence ID" value="GIE18938.1"/>
    <property type="molecule type" value="Genomic_DNA"/>
</dbReference>